<comment type="similarity">
    <text evidence="1">Belongs to the initiator RepB protein family.</text>
</comment>
<accession>A0A9X2MET5</accession>
<dbReference type="Pfam" id="PF21205">
    <property type="entry name" value="Rep3_C"/>
    <property type="match status" value="1"/>
</dbReference>
<evidence type="ECO:0000259" key="2">
    <source>
        <dbReference type="Pfam" id="PF01051"/>
    </source>
</evidence>
<dbReference type="InterPro" id="IPR036390">
    <property type="entry name" value="WH_DNA-bd_sf"/>
</dbReference>
<evidence type="ECO:0000313" key="3">
    <source>
        <dbReference type="EMBL" id="MCR2042680.1"/>
    </source>
</evidence>
<dbReference type="GO" id="GO:0006270">
    <property type="term" value="P:DNA replication initiation"/>
    <property type="evidence" value="ECO:0007669"/>
    <property type="project" value="InterPro"/>
</dbReference>
<proteinExistence type="inferred from homology"/>
<dbReference type="GO" id="GO:0003887">
    <property type="term" value="F:DNA-directed DNA polymerase activity"/>
    <property type="evidence" value="ECO:0007669"/>
    <property type="project" value="InterPro"/>
</dbReference>
<comment type="caution">
    <text evidence="3">The sequence shown here is derived from an EMBL/GenBank/DDBJ whole genome shotgun (WGS) entry which is preliminary data.</text>
</comment>
<dbReference type="InterPro" id="IPR000525">
    <property type="entry name" value="Initiator_Rep_WH1"/>
</dbReference>
<dbReference type="EMBL" id="JANJZL010000001">
    <property type="protein sequence ID" value="MCR2042680.1"/>
    <property type="molecule type" value="Genomic_DNA"/>
</dbReference>
<gene>
    <name evidence="3" type="ORF">NSA23_00985</name>
</gene>
<name>A0A9X2MET5_9FIRM</name>
<feature type="domain" description="Initiator Rep protein WH1" evidence="2">
    <location>
        <begin position="4"/>
        <end position="57"/>
    </location>
</feature>
<sequence length="156" mass="18963">MINKPEITEDSKELGLYIDKDLIPYILDLKKNFTRYQIENILQLRSSYSVRIYELLKQYESIEERKINIKDLREYLGIEEEYERFYDFERSVLKVSKKEINKFTDIKINYEKIKKGRKIIAIKFTIQPVQDRNYLKYLEDNKEGILIAQGMFFCYT</sequence>
<dbReference type="SUPFAM" id="SSF46785">
    <property type="entry name" value="Winged helix' DNA-binding domain"/>
    <property type="match status" value="1"/>
</dbReference>
<dbReference type="RefSeq" id="WP_042681878.1">
    <property type="nucleotide sequence ID" value="NZ_CABKTM010000043.1"/>
</dbReference>
<dbReference type="InterPro" id="IPR036388">
    <property type="entry name" value="WH-like_DNA-bd_sf"/>
</dbReference>
<keyword evidence="4" id="KW-1185">Reference proteome</keyword>
<reference evidence="3" key="1">
    <citation type="submission" date="2022-07" db="EMBL/GenBank/DDBJ databases">
        <title>Enhanced cultured diversity of the mouse gut microbiota enables custom-made synthetic communities.</title>
        <authorList>
            <person name="Afrizal A."/>
        </authorList>
    </citation>
    <scope>NUCLEOTIDE SEQUENCE</scope>
    <source>
        <strain evidence="3">DSM 29482</strain>
    </source>
</reference>
<dbReference type="Gene3D" id="1.10.10.10">
    <property type="entry name" value="Winged helix-like DNA-binding domain superfamily/Winged helix DNA-binding domain"/>
    <property type="match status" value="2"/>
</dbReference>
<dbReference type="AlphaFoldDB" id="A0A9X2MET5"/>
<protein>
    <submittedName>
        <fullName evidence="3">Replication initiation protein</fullName>
    </submittedName>
</protein>
<evidence type="ECO:0000256" key="1">
    <source>
        <dbReference type="ARBA" id="ARBA00038283"/>
    </source>
</evidence>
<organism evidence="3 4">
    <name type="scientific">Anaerosalibacter massiliensis</name>
    <dbReference type="NCBI Taxonomy" id="1347392"/>
    <lineage>
        <taxon>Bacteria</taxon>
        <taxon>Bacillati</taxon>
        <taxon>Bacillota</taxon>
        <taxon>Tissierellia</taxon>
        <taxon>Tissierellales</taxon>
        <taxon>Sporanaerobacteraceae</taxon>
        <taxon>Anaerosalibacter</taxon>
    </lineage>
</organism>
<dbReference type="Pfam" id="PF01051">
    <property type="entry name" value="Rep3_N"/>
    <property type="match status" value="1"/>
</dbReference>
<evidence type="ECO:0000313" key="4">
    <source>
        <dbReference type="Proteomes" id="UP001142078"/>
    </source>
</evidence>
<dbReference type="Proteomes" id="UP001142078">
    <property type="component" value="Unassembled WGS sequence"/>
</dbReference>